<sequence length="189" mass="21293">MLGCYAALNDKNPKKLRGISSAIKKGFKTALEGLDPYRIDKYKMDSRVITMVDLVNLFHPKGNQANKTAFQYLIEGRSLSGLYESKILEKEMSKAGQDKKDNKEKKEALGGAIRDVVSNVKGMPIFNMVRNLVNIIKYAPDQIDEVCRQLTIEEKVLNSKMLPFRFASAFKEVENMSTDGSDNDIVFES</sequence>
<comment type="caution">
    <text evidence="2">The sequence shown here is derived from an EMBL/GenBank/DDBJ whole genome shotgun (WGS) entry which is preliminary data.</text>
</comment>
<evidence type="ECO:0000259" key="1">
    <source>
        <dbReference type="PROSITE" id="PS50988"/>
    </source>
</evidence>
<dbReference type="SUPFAM" id="SSF140864">
    <property type="entry name" value="TROVE domain-like"/>
    <property type="match status" value="1"/>
</dbReference>
<feature type="non-terminal residue" evidence="2">
    <location>
        <position position="189"/>
    </location>
</feature>
<dbReference type="EMBL" id="AJWZ01000994">
    <property type="protein sequence ID" value="EKC75156.1"/>
    <property type="molecule type" value="Genomic_DNA"/>
</dbReference>
<proteinExistence type="predicted"/>
<gene>
    <name evidence="2" type="ORF">OBE_01497</name>
</gene>
<dbReference type="AlphaFoldDB" id="K1UU90"/>
<dbReference type="PROSITE" id="PS50988">
    <property type="entry name" value="TROVE"/>
    <property type="match status" value="1"/>
</dbReference>
<reference evidence="2" key="1">
    <citation type="journal article" date="2013" name="Environ. Microbiol.">
        <title>Microbiota from the distal guts of lean and obese adolescents exhibit partial functional redundancy besides clear differences in community structure.</title>
        <authorList>
            <person name="Ferrer M."/>
            <person name="Ruiz A."/>
            <person name="Lanza F."/>
            <person name="Haange S.B."/>
            <person name="Oberbach A."/>
            <person name="Till H."/>
            <person name="Bargiela R."/>
            <person name="Campoy C."/>
            <person name="Segura M.T."/>
            <person name="Richter M."/>
            <person name="von Bergen M."/>
            <person name="Seifert J."/>
            <person name="Suarez A."/>
        </authorList>
    </citation>
    <scope>NUCLEOTIDE SEQUENCE</scope>
</reference>
<dbReference type="GO" id="GO:0003723">
    <property type="term" value="F:RNA binding"/>
    <property type="evidence" value="ECO:0007669"/>
    <property type="project" value="InterPro"/>
</dbReference>
<accession>K1UU90</accession>
<dbReference type="InterPro" id="IPR008858">
    <property type="entry name" value="TROVE_dom"/>
</dbReference>
<dbReference type="InterPro" id="IPR037214">
    <property type="entry name" value="TROVE_dom_sf"/>
</dbReference>
<organism evidence="2">
    <name type="scientific">human gut metagenome</name>
    <dbReference type="NCBI Taxonomy" id="408170"/>
    <lineage>
        <taxon>unclassified sequences</taxon>
        <taxon>metagenomes</taxon>
        <taxon>organismal metagenomes</taxon>
    </lineage>
</organism>
<protein>
    <submittedName>
        <fullName evidence="2">TROVE domain protein</fullName>
    </submittedName>
</protein>
<evidence type="ECO:0000313" key="2">
    <source>
        <dbReference type="EMBL" id="EKC75156.1"/>
    </source>
</evidence>
<feature type="domain" description="TROVE" evidence="1">
    <location>
        <begin position="1"/>
        <end position="189"/>
    </location>
</feature>
<dbReference type="Pfam" id="PF05731">
    <property type="entry name" value="TROVE"/>
    <property type="match status" value="1"/>
</dbReference>
<name>K1UU90_9ZZZZ</name>